<feature type="compositionally biased region" description="Basic residues" evidence="8">
    <location>
        <begin position="164"/>
        <end position="178"/>
    </location>
</feature>
<reference evidence="10 11" key="1">
    <citation type="journal article" date="2016" name="Nat. Commun.">
        <title>Thousands of microbial genomes shed light on interconnected biogeochemical processes in an aquifer system.</title>
        <authorList>
            <person name="Anantharaman K."/>
            <person name="Brown C.T."/>
            <person name="Hug L.A."/>
            <person name="Sharon I."/>
            <person name="Castelle C.J."/>
            <person name="Probst A.J."/>
            <person name="Thomas B.C."/>
            <person name="Singh A."/>
            <person name="Wilkins M.J."/>
            <person name="Karaoz U."/>
            <person name="Brodie E.L."/>
            <person name="Williams K.H."/>
            <person name="Hubbard S.S."/>
            <person name="Banfield J.F."/>
        </authorList>
    </citation>
    <scope>NUCLEOTIDE SEQUENCE [LARGE SCALE GENOMIC DNA]</scope>
</reference>
<dbReference type="EMBL" id="MHOJ01000040">
    <property type="protein sequence ID" value="OGZ61596.1"/>
    <property type="molecule type" value="Genomic_DNA"/>
</dbReference>
<proteinExistence type="inferred from homology"/>
<evidence type="ECO:0000256" key="6">
    <source>
        <dbReference type="PROSITE-ProRule" id="PRU00268"/>
    </source>
</evidence>
<accession>A0A1G2HGI0</accession>
<dbReference type="GO" id="GO:0006412">
    <property type="term" value="P:translation"/>
    <property type="evidence" value="ECO:0007669"/>
    <property type="project" value="InterPro"/>
</dbReference>
<dbReference type="GO" id="GO:0005737">
    <property type="term" value="C:cytoplasm"/>
    <property type="evidence" value="ECO:0007669"/>
    <property type="project" value="UniProtKB-ARBA"/>
</dbReference>
<dbReference type="PANTHER" id="PTHR48277:SF1">
    <property type="entry name" value="MITOCHONDRIAL RIBOSOMAL PROTEIN S5"/>
    <property type="match status" value="1"/>
</dbReference>
<dbReference type="Proteomes" id="UP000178509">
    <property type="component" value="Unassembled WGS sequence"/>
</dbReference>
<dbReference type="Pfam" id="PF00333">
    <property type="entry name" value="Ribosomal_S5"/>
    <property type="match status" value="1"/>
</dbReference>
<keyword evidence="2 6" id="KW-0689">Ribosomal protein</keyword>
<evidence type="ECO:0000256" key="1">
    <source>
        <dbReference type="ARBA" id="ARBA00008945"/>
    </source>
</evidence>
<evidence type="ECO:0000313" key="11">
    <source>
        <dbReference type="Proteomes" id="UP000178509"/>
    </source>
</evidence>
<dbReference type="Gene3D" id="3.30.160.20">
    <property type="match status" value="1"/>
</dbReference>
<evidence type="ECO:0000256" key="8">
    <source>
        <dbReference type="SAM" id="MobiDB-lite"/>
    </source>
</evidence>
<keyword evidence="3 6" id="KW-0687">Ribonucleoprotein</keyword>
<dbReference type="GO" id="GO:0003735">
    <property type="term" value="F:structural constituent of ribosome"/>
    <property type="evidence" value="ECO:0007669"/>
    <property type="project" value="UniProtKB-UniRule"/>
</dbReference>
<feature type="region of interest" description="Disordered" evidence="8">
    <location>
        <begin position="152"/>
        <end position="178"/>
    </location>
</feature>
<dbReference type="FunFam" id="3.30.230.10:FF:000002">
    <property type="entry name" value="30S ribosomal protein S5"/>
    <property type="match status" value="1"/>
</dbReference>
<dbReference type="InterPro" id="IPR020568">
    <property type="entry name" value="Ribosomal_Su5_D2-typ_SF"/>
</dbReference>
<dbReference type="InterPro" id="IPR013810">
    <property type="entry name" value="Ribosomal_uS5_N"/>
</dbReference>
<comment type="caution">
    <text evidence="10">The sequence shown here is derived from an EMBL/GenBank/DDBJ whole genome shotgun (WGS) entry which is preliminary data.</text>
</comment>
<evidence type="ECO:0000256" key="7">
    <source>
        <dbReference type="RuleBase" id="RU003823"/>
    </source>
</evidence>
<evidence type="ECO:0000256" key="2">
    <source>
        <dbReference type="ARBA" id="ARBA00022980"/>
    </source>
</evidence>
<sequence>MDKREAQEFEQSVLDIARVARVVAGGRRFSFRAAVVLGDKKGRVGVGVGKGSDVSSAISKAARQSKKNMIKAPMTDKGTLPYEVIGKQTSSVVLLGPGVRGRGIIAGGAVRTVCNLAGYKDITAKILTRSTNKSNNALATINALKKVEVKKSDNKPQIANNSIKKVKKSTAKNLKSKT</sequence>
<evidence type="ECO:0000256" key="3">
    <source>
        <dbReference type="ARBA" id="ARBA00023274"/>
    </source>
</evidence>
<protein>
    <recommendedName>
        <fullName evidence="4">Small ribosomal subunit protein uS5</fullName>
    </recommendedName>
    <alternativeName>
        <fullName evidence="5">30S ribosomal protein S5</fullName>
    </alternativeName>
</protein>
<dbReference type="STRING" id="1802164.A3H51_01990"/>
<dbReference type="InterPro" id="IPR018192">
    <property type="entry name" value="Ribosomal_uS5_N_CS"/>
</dbReference>
<dbReference type="InterPro" id="IPR005324">
    <property type="entry name" value="Ribosomal_uS5_C"/>
</dbReference>
<feature type="domain" description="S5 DRBM" evidence="9">
    <location>
        <begin position="9"/>
        <end position="72"/>
    </location>
</feature>
<dbReference type="GO" id="GO:0005840">
    <property type="term" value="C:ribosome"/>
    <property type="evidence" value="ECO:0007669"/>
    <property type="project" value="UniProtKB-KW"/>
</dbReference>
<dbReference type="GO" id="GO:1990904">
    <property type="term" value="C:ribonucleoprotein complex"/>
    <property type="evidence" value="ECO:0007669"/>
    <property type="project" value="UniProtKB-UniRule"/>
</dbReference>
<gene>
    <name evidence="10" type="ORF">A3H51_01990</name>
</gene>
<dbReference type="InterPro" id="IPR000851">
    <property type="entry name" value="Ribosomal_uS5"/>
</dbReference>
<dbReference type="AlphaFoldDB" id="A0A1G2HGI0"/>
<evidence type="ECO:0000313" key="10">
    <source>
        <dbReference type="EMBL" id="OGZ61596.1"/>
    </source>
</evidence>
<dbReference type="PROSITE" id="PS00585">
    <property type="entry name" value="RIBOSOMAL_S5"/>
    <property type="match status" value="1"/>
</dbReference>
<evidence type="ECO:0000259" key="9">
    <source>
        <dbReference type="PROSITE" id="PS50881"/>
    </source>
</evidence>
<evidence type="ECO:0000256" key="5">
    <source>
        <dbReference type="ARBA" id="ARBA00035519"/>
    </source>
</evidence>
<dbReference type="SUPFAM" id="SSF54768">
    <property type="entry name" value="dsRNA-binding domain-like"/>
    <property type="match status" value="1"/>
</dbReference>
<dbReference type="Gene3D" id="3.30.230.10">
    <property type="match status" value="1"/>
</dbReference>
<dbReference type="GO" id="GO:0003723">
    <property type="term" value="F:RNA binding"/>
    <property type="evidence" value="ECO:0007669"/>
    <property type="project" value="InterPro"/>
</dbReference>
<comment type="similarity">
    <text evidence="1 7">Belongs to the universal ribosomal protein uS5 family.</text>
</comment>
<dbReference type="PROSITE" id="PS50881">
    <property type="entry name" value="S5_DSRBD"/>
    <property type="match status" value="1"/>
</dbReference>
<dbReference type="Pfam" id="PF03719">
    <property type="entry name" value="Ribosomal_S5_C"/>
    <property type="match status" value="1"/>
</dbReference>
<dbReference type="InterPro" id="IPR014721">
    <property type="entry name" value="Ribsml_uS5_D2-typ_fold_subgr"/>
</dbReference>
<dbReference type="SUPFAM" id="SSF54211">
    <property type="entry name" value="Ribosomal protein S5 domain 2-like"/>
    <property type="match status" value="1"/>
</dbReference>
<dbReference type="PANTHER" id="PTHR48277">
    <property type="entry name" value="MITOCHONDRIAL RIBOSOMAL PROTEIN S5"/>
    <property type="match status" value="1"/>
</dbReference>
<name>A0A1G2HGI0_9BACT</name>
<organism evidence="10 11">
    <name type="scientific">Candidatus Spechtbacteria bacterium RIFCSPLOWO2_02_FULL_38_8</name>
    <dbReference type="NCBI Taxonomy" id="1802164"/>
    <lineage>
        <taxon>Bacteria</taxon>
        <taxon>Candidatus Spechtiibacteriota</taxon>
    </lineage>
</organism>
<evidence type="ECO:0000256" key="4">
    <source>
        <dbReference type="ARBA" id="ARBA00035255"/>
    </source>
</evidence>